<dbReference type="EMBL" id="CAICTM010001531">
    <property type="protein sequence ID" value="CAB9524400.1"/>
    <property type="molecule type" value="Genomic_DNA"/>
</dbReference>
<sequence length="263" mass="30245">MAKTGKKKRVGSVKDKRRSKKSKKECSHPMTTVTLPEDCRRHVMEFLDFSSLLAFRATGKKPKKQAESQLLRRALSSFPMTDENHFLLESENPRPGNSEYEIKVRNGFTTEWLTMEGVVDKAMECPQSNPVSDEIKAEQKKALQRKRWWAGDDILDPLTVEFFTRIIDLYKPLTPLSAWLKMVEFGIDGKIVSVDLIKRLTPLYQAVFGLLIQASSILLVRVKSDSFSSTCNLETEKVALLVRTKKGHKVQIELSRTTHRFWW</sequence>
<evidence type="ECO:0000256" key="1">
    <source>
        <dbReference type="SAM" id="MobiDB-lite"/>
    </source>
</evidence>
<dbReference type="Proteomes" id="UP001153069">
    <property type="component" value="Unassembled WGS sequence"/>
</dbReference>
<evidence type="ECO:0000313" key="3">
    <source>
        <dbReference type="Proteomes" id="UP001153069"/>
    </source>
</evidence>
<name>A0A9N8EQ46_9STRA</name>
<dbReference type="AlphaFoldDB" id="A0A9N8EQ46"/>
<gene>
    <name evidence="2" type="ORF">SEMRO_1533_G280320.1</name>
</gene>
<accession>A0A9N8EQ46</accession>
<proteinExistence type="predicted"/>
<feature type="region of interest" description="Disordered" evidence="1">
    <location>
        <begin position="1"/>
        <end position="30"/>
    </location>
</feature>
<feature type="compositionally biased region" description="Basic residues" evidence="1">
    <location>
        <begin position="1"/>
        <end position="23"/>
    </location>
</feature>
<reference evidence="2" key="1">
    <citation type="submission" date="2020-06" db="EMBL/GenBank/DDBJ databases">
        <authorList>
            <consortium name="Plant Systems Biology data submission"/>
        </authorList>
    </citation>
    <scope>NUCLEOTIDE SEQUENCE</scope>
    <source>
        <strain evidence="2">D6</strain>
    </source>
</reference>
<evidence type="ECO:0000313" key="2">
    <source>
        <dbReference type="EMBL" id="CAB9524400.1"/>
    </source>
</evidence>
<protein>
    <submittedName>
        <fullName evidence="2">Uncharacterized protein</fullName>
    </submittedName>
</protein>
<comment type="caution">
    <text evidence="2">The sequence shown here is derived from an EMBL/GenBank/DDBJ whole genome shotgun (WGS) entry which is preliminary data.</text>
</comment>
<keyword evidence="3" id="KW-1185">Reference proteome</keyword>
<organism evidence="2 3">
    <name type="scientific">Seminavis robusta</name>
    <dbReference type="NCBI Taxonomy" id="568900"/>
    <lineage>
        <taxon>Eukaryota</taxon>
        <taxon>Sar</taxon>
        <taxon>Stramenopiles</taxon>
        <taxon>Ochrophyta</taxon>
        <taxon>Bacillariophyta</taxon>
        <taxon>Bacillariophyceae</taxon>
        <taxon>Bacillariophycidae</taxon>
        <taxon>Naviculales</taxon>
        <taxon>Naviculaceae</taxon>
        <taxon>Seminavis</taxon>
    </lineage>
</organism>